<keyword evidence="4" id="KW-0479">Metal-binding</keyword>
<dbReference type="GO" id="GO:0030313">
    <property type="term" value="C:cell envelope"/>
    <property type="evidence" value="ECO:0007669"/>
    <property type="project" value="UniProtKB-SubCell"/>
</dbReference>
<evidence type="ECO:0000256" key="3">
    <source>
        <dbReference type="ARBA" id="ARBA00010312"/>
    </source>
</evidence>
<name>A0A382GPQ2_9ZZZZ</name>
<keyword evidence="4" id="KW-0004">4Fe-4S</keyword>
<reference evidence="7" key="1">
    <citation type="submission" date="2018-05" db="EMBL/GenBank/DDBJ databases">
        <authorList>
            <person name="Lanie J.A."/>
            <person name="Ng W.-L."/>
            <person name="Kazmierczak K.M."/>
            <person name="Andrzejewski T.M."/>
            <person name="Davidsen T.M."/>
            <person name="Wayne K.J."/>
            <person name="Tettelin H."/>
            <person name="Glass J.I."/>
            <person name="Rusch D."/>
            <person name="Podicherti R."/>
            <person name="Tsui H.-C.T."/>
            <person name="Winkler M.E."/>
        </authorList>
    </citation>
    <scope>NUCLEOTIDE SEQUENCE</scope>
</reference>
<dbReference type="AlphaFoldDB" id="A0A382GPQ2"/>
<keyword evidence="4" id="KW-0408">Iron</keyword>
<keyword evidence="4" id="KW-0411">Iron-sulfur</keyword>
<dbReference type="PANTHER" id="PTHR43598:SF1">
    <property type="entry name" value="FORMATE DEHYDROGENASE-O MAJOR SUBUNIT"/>
    <property type="match status" value="1"/>
</dbReference>
<dbReference type="GO" id="GO:0009061">
    <property type="term" value="P:anaerobic respiration"/>
    <property type="evidence" value="ECO:0007669"/>
    <property type="project" value="TreeGrafter"/>
</dbReference>
<organism evidence="7">
    <name type="scientific">marine metagenome</name>
    <dbReference type="NCBI Taxonomy" id="408172"/>
    <lineage>
        <taxon>unclassified sequences</taxon>
        <taxon>metagenomes</taxon>
        <taxon>ecological metagenomes</taxon>
    </lineage>
</organism>
<dbReference type="Pfam" id="PF00384">
    <property type="entry name" value="Molybdopterin"/>
    <property type="match status" value="1"/>
</dbReference>
<evidence type="ECO:0000256" key="4">
    <source>
        <dbReference type="ARBA" id="ARBA00022485"/>
    </source>
</evidence>
<feature type="domain" description="Molybdopterin oxidoreductase" evidence="6">
    <location>
        <begin position="33"/>
        <end position="337"/>
    </location>
</feature>
<dbReference type="GO" id="GO:0051539">
    <property type="term" value="F:4 iron, 4 sulfur cluster binding"/>
    <property type="evidence" value="ECO:0007669"/>
    <property type="project" value="UniProtKB-KW"/>
</dbReference>
<evidence type="ECO:0000256" key="1">
    <source>
        <dbReference type="ARBA" id="ARBA00001966"/>
    </source>
</evidence>
<sequence length="489" mass="56064">WGVDGHNSHTNICSAGARTGYALWHKYDRPSPDHTNAKVILLASSHLETGHYFNPHAQRIMEGMMKGAKLIVMDPRLSNTASMADEWMPTYPGSESAVYLAMAKIILDEGMYDRHYMENWVNWDDYLKNLHPDDPIEFDQFIKRLREEWAEYTPEYAAKEAQIDADQIGRVARIIGKAGSKLSTHVWRGASIGNLGGWQVSRTLHLLNVLTGSVGTEGGTSPSEWNKFHPEFFDSPPGPDAWNELAWPKEYTLNHYEMSQILPHLIKDGRGSMDVYFTRVFNPVWTFPDGFSWIEMLSDAEKVGCHIALTPTWNETAFFADYVLPMGHASERHDINSYETQSGVWIAFRQPVLREKARRDGKEVEFTYEVNPGEVWEEDEFWIELSWRIDKDSDLGIRKHFMSPYRHGEKINIDEYYQYIFEHTNGLPEAAEKEGLTPLEYMRKFGAFMVDPEVYMKNEDAVNEDTMNGASVKENGQIEKDGSVVGIQV</sequence>
<protein>
    <recommendedName>
        <fullName evidence="6">Molybdopterin oxidoreductase domain-containing protein</fullName>
    </recommendedName>
</protein>
<dbReference type="InterPro" id="IPR006656">
    <property type="entry name" value="Mopterin_OxRdtase"/>
</dbReference>
<dbReference type="SUPFAM" id="SSF53706">
    <property type="entry name" value="Formate dehydrogenase/DMSO reductase, domains 1-3"/>
    <property type="match status" value="1"/>
</dbReference>
<comment type="similarity">
    <text evidence="3">Belongs to the prokaryotic molybdopterin-containing oxidoreductase family.</text>
</comment>
<proteinExistence type="inferred from homology"/>
<evidence type="ECO:0000259" key="6">
    <source>
        <dbReference type="Pfam" id="PF00384"/>
    </source>
</evidence>
<feature type="non-terminal residue" evidence="7">
    <location>
        <position position="1"/>
    </location>
</feature>
<dbReference type="GO" id="GO:0030151">
    <property type="term" value="F:molybdenum ion binding"/>
    <property type="evidence" value="ECO:0007669"/>
    <property type="project" value="TreeGrafter"/>
</dbReference>
<gene>
    <name evidence="7" type="ORF">METZ01_LOCUS229726</name>
</gene>
<dbReference type="Gene3D" id="3.40.50.740">
    <property type="match status" value="1"/>
</dbReference>
<dbReference type="GO" id="GO:0009055">
    <property type="term" value="F:electron transfer activity"/>
    <property type="evidence" value="ECO:0007669"/>
    <property type="project" value="TreeGrafter"/>
</dbReference>
<comment type="subcellular location">
    <subcellularLocation>
        <location evidence="2">Cell envelope</location>
    </subcellularLocation>
</comment>
<accession>A0A382GPQ2</accession>
<dbReference type="GO" id="GO:0016491">
    <property type="term" value="F:oxidoreductase activity"/>
    <property type="evidence" value="ECO:0007669"/>
    <property type="project" value="UniProtKB-KW"/>
</dbReference>
<keyword evidence="5" id="KW-0560">Oxidoreductase</keyword>
<feature type="non-terminal residue" evidence="7">
    <location>
        <position position="489"/>
    </location>
</feature>
<dbReference type="Gene3D" id="3.40.228.10">
    <property type="entry name" value="Dimethylsulfoxide Reductase, domain 2"/>
    <property type="match status" value="1"/>
</dbReference>
<evidence type="ECO:0000256" key="2">
    <source>
        <dbReference type="ARBA" id="ARBA00004196"/>
    </source>
</evidence>
<dbReference type="PANTHER" id="PTHR43598">
    <property type="entry name" value="TUNGSTEN-CONTAINING FORMYLMETHANOFURAN DEHYDROGENASE 2 SUBUNIT B"/>
    <property type="match status" value="1"/>
</dbReference>
<dbReference type="EMBL" id="UINC01056625">
    <property type="protein sequence ID" value="SVB76872.1"/>
    <property type="molecule type" value="Genomic_DNA"/>
</dbReference>
<evidence type="ECO:0000313" key="7">
    <source>
        <dbReference type="EMBL" id="SVB76872.1"/>
    </source>
</evidence>
<evidence type="ECO:0000256" key="5">
    <source>
        <dbReference type="ARBA" id="ARBA00023002"/>
    </source>
</evidence>
<comment type="cofactor">
    <cofactor evidence="1">
        <name>[4Fe-4S] cluster</name>
        <dbReference type="ChEBI" id="CHEBI:49883"/>
    </cofactor>
</comment>